<dbReference type="CDD" id="cd05300">
    <property type="entry name" value="2-Hacid_dh_1"/>
    <property type="match status" value="1"/>
</dbReference>
<dbReference type="AlphaFoldDB" id="A0A9N9XRN3"/>
<sequence length="324" mass="36609">MSSSVISVLTRFTNLPDALRKCVPTKIFHHVENPATDTQFRQSEIIISDSDLLVNHINNLPKVKWIQTTWAGVESLTNAVDPSEPPKFPVTRFTGKYYGHFMSEYCVAQIINFERHMKYLLENQKSKIWEKNELTRGYRALFELTVGIMGLGNIGLRVGKTLHMMGCNVIGYGRRSNFDSEKNNFVSMYFSGNDLRDMLRKCDYVINLLPNTKVTTGFLNGDVLANCAERGAVFINVGRGSVISEDSLMNALKNKWISGAILDVIDREPLPSSSPLWDLPNVIITPHVSCVSRVQDMADQFKENLALYEQQLPIPYTIDFVAGY</sequence>
<gene>
    <name evidence="4" type="ORF">PHYEVI_LOCUS5722</name>
</gene>
<dbReference type="SUPFAM" id="SSF51735">
    <property type="entry name" value="NAD(P)-binding Rossmann-fold domains"/>
    <property type="match status" value="1"/>
</dbReference>
<name>A0A9N9XRN3_PHYSR</name>
<keyword evidence="2" id="KW-0520">NAD</keyword>
<dbReference type="Proteomes" id="UP001153712">
    <property type="component" value="Chromosome 2"/>
</dbReference>
<keyword evidence="5" id="KW-1185">Reference proteome</keyword>
<feature type="domain" description="D-isomer specific 2-hydroxyacid dehydrogenase NAD-binding" evidence="3">
    <location>
        <begin position="108"/>
        <end position="289"/>
    </location>
</feature>
<dbReference type="InterPro" id="IPR036291">
    <property type="entry name" value="NAD(P)-bd_dom_sf"/>
</dbReference>
<dbReference type="PANTHER" id="PTHR43333">
    <property type="entry name" value="2-HACID_DH_C DOMAIN-CONTAINING PROTEIN"/>
    <property type="match status" value="1"/>
</dbReference>
<dbReference type="GO" id="GO:0051287">
    <property type="term" value="F:NAD binding"/>
    <property type="evidence" value="ECO:0007669"/>
    <property type="project" value="InterPro"/>
</dbReference>
<dbReference type="InterPro" id="IPR006140">
    <property type="entry name" value="D-isomer_DH_NAD-bd"/>
</dbReference>
<evidence type="ECO:0000313" key="4">
    <source>
        <dbReference type="EMBL" id="CAG9859348.1"/>
    </source>
</evidence>
<evidence type="ECO:0000259" key="3">
    <source>
        <dbReference type="Pfam" id="PF02826"/>
    </source>
</evidence>
<proteinExistence type="predicted"/>
<dbReference type="OrthoDB" id="298012at2759"/>
<accession>A0A9N9XRN3</accession>
<keyword evidence="1" id="KW-0560">Oxidoreductase</keyword>
<dbReference type="Pfam" id="PF02826">
    <property type="entry name" value="2-Hacid_dh_C"/>
    <property type="match status" value="1"/>
</dbReference>
<evidence type="ECO:0000313" key="5">
    <source>
        <dbReference type="Proteomes" id="UP001153712"/>
    </source>
</evidence>
<dbReference type="GO" id="GO:0016491">
    <property type="term" value="F:oxidoreductase activity"/>
    <property type="evidence" value="ECO:0007669"/>
    <property type="project" value="UniProtKB-KW"/>
</dbReference>
<protein>
    <recommendedName>
        <fullName evidence="3">D-isomer specific 2-hydroxyacid dehydrogenase NAD-binding domain-containing protein</fullName>
    </recommendedName>
</protein>
<reference evidence="4" key="1">
    <citation type="submission" date="2022-01" db="EMBL/GenBank/DDBJ databases">
        <authorList>
            <person name="King R."/>
        </authorList>
    </citation>
    <scope>NUCLEOTIDE SEQUENCE</scope>
</reference>
<organism evidence="4 5">
    <name type="scientific">Phyllotreta striolata</name>
    <name type="common">Striped flea beetle</name>
    <name type="synonym">Crioceris striolata</name>
    <dbReference type="NCBI Taxonomy" id="444603"/>
    <lineage>
        <taxon>Eukaryota</taxon>
        <taxon>Metazoa</taxon>
        <taxon>Ecdysozoa</taxon>
        <taxon>Arthropoda</taxon>
        <taxon>Hexapoda</taxon>
        <taxon>Insecta</taxon>
        <taxon>Pterygota</taxon>
        <taxon>Neoptera</taxon>
        <taxon>Endopterygota</taxon>
        <taxon>Coleoptera</taxon>
        <taxon>Polyphaga</taxon>
        <taxon>Cucujiformia</taxon>
        <taxon>Chrysomeloidea</taxon>
        <taxon>Chrysomelidae</taxon>
        <taxon>Galerucinae</taxon>
        <taxon>Alticini</taxon>
        <taxon>Phyllotreta</taxon>
    </lineage>
</organism>
<dbReference type="EMBL" id="OU900095">
    <property type="protein sequence ID" value="CAG9859348.1"/>
    <property type="molecule type" value="Genomic_DNA"/>
</dbReference>
<dbReference type="Gene3D" id="3.40.50.720">
    <property type="entry name" value="NAD(P)-binding Rossmann-like Domain"/>
    <property type="match status" value="2"/>
</dbReference>
<evidence type="ECO:0000256" key="1">
    <source>
        <dbReference type="ARBA" id="ARBA00023002"/>
    </source>
</evidence>
<dbReference type="PANTHER" id="PTHR43333:SF1">
    <property type="entry name" value="D-ISOMER SPECIFIC 2-HYDROXYACID DEHYDROGENASE NAD-BINDING DOMAIN-CONTAINING PROTEIN"/>
    <property type="match status" value="1"/>
</dbReference>
<dbReference type="FunFam" id="3.40.50.720:FF:000363">
    <property type="entry name" value="D-isomer specific 2-hydroxyacid dehydrogenase"/>
    <property type="match status" value="1"/>
</dbReference>
<evidence type="ECO:0000256" key="2">
    <source>
        <dbReference type="ARBA" id="ARBA00023027"/>
    </source>
</evidence>